<accession>A0A3B0AZT7</accession>
<keyword evidence="4" id="KW-1185">Reference proteome</keyword>
<dbReference type="PROSITE" id="PS50006">
    <property type="entry name" value="FHA_DOMAIN"/>
    <property type="match status" value="1"/>
</dbReference>
<dbReference type="InterPro" id="IPR050923">
    <property type="entry name" value="Cell_Proc_Reg/RNA_Proc"/>
</dbReference>
<sequence>MTSPEFRTRVTRPSEADRERALAVLRDGTGDGRLSHDTFMRRMDLVLSARTSAEIELAMADLPARGRFSDFILRVVGGLSSFGAGVRGAWRAARLPGLRLPEPGTKPLTVGRAPVSDLRLENDTVSRRHAELRWLDHGWRLTDLGSRNGTYVNGLRIAGSVRVAPGDHVAFGDLGFRLSV</sequence>
<comment type="caution">
    <text evidence="3">The sequence shown here is derived from an EMBL/GenBank/DDBJ whole genome shotgun (WGS) entry which is preliminary data.</text>
</comment>
<proteinExistence type="predicted"/>
<dbReference type="PANTHER" id="PTHR23308">
    <property type="entry name" value="NUCLEAR INHIBITOR OF PROTEIN PHOSPHATASE-1"/>
    <property type="match status" value="1"/>
</dbReference>
<evidence type="ECO:0000259" key="2">
    <source>
        <dbReference type="PROSITE" id="PS50006"/>
    </source>
</evidence>
<dbReference type="InterPro" id="IPR000253">
    <property type="entry name" value="FHA_dom"/>
</dbReference>
<reference evidence="3 4" key="1">
    <citation type="journal article" date="2015" name="Antonie Van Leeuwenhoek">
        <title>Streptomyces klenkii sp. nov., isolated from deep marine sediment.</title>
        <authorList>
            <person name="Veyisoglu A."/>
            <person name="Sahin N."/>
        </authorList>
    </citation>
    <scope>NUCLEOTIDE SEQUENCE [LARGE SCALE GENOMIC DNA]</scope>
    <source>
        <strain evidence="3 4">KCTC 29202</strain>
    </source>
</reference>
<dbReference type="SMART" id="SM00240">
    <property type="entry name" value="FHA"/>
    <property type="match status" value="1"/>
</dbReference>
<dbReference type="Pfam" id="PF08044">
    <property type="entry name" value="DUF1707"/>
    <property type="match status" value="1"/>
</dbReference>
<dbReference type="Pfam" id="PF00498">
    <property type="entry name" value="FHA"/>
    <property type="match status" value="1"/>
</dbReference>
<dbReference type="RefSeq" id="WP_120757520.1">
    <property type="nucleotide sequence ID" value="NZ_JBIBGF010000009.1"/>
</dbReference>
<evidence type="ECO:0000256" key="1">
    <source>
        <dbReference type="ARBA" id="ARBA00022553"/>
    </source>
</evidence>
<dbReference type="Gene3D" id="2.60.200.20">
    <property type="match status" value="1"/>
</dbReference>
<dbReference type="CDD" id="cd00060">
    <property type="entry name" value="FHA"/>
    <property type="match status" value="1"/>
</dbReference>
<feature type="domain" description="FHA" evidence="2">
    <location>
        <begin position="108"/>
        <end position="157"/>
    </location>
</feature>
<dbReference type="Proteomes" id="UP000270343">
    <property type="component" value="Unassembled WGS sequence"/>
</dbReference>
<dbReference type="InterPro" id="IPR008984">
    <property type="entry name" value="SMAD_FHA_dom_sf"/>
</dbReference>
<name>A0A3B0AZT7_9ACTN</name>
<dbReference type="AlphaFoldDB" id="A0A3B0AZT7"/>
<evidence type="ECO:0000313" key="3">
    <source>
        <dbReference type="EMBL" id="RKN65791.1"/>
    </source>
</evidence>
<dbReference type="InterPro" id="IPR012551">
    <property type="entry name" value="DUF1707_SHOCT-like"/>
</dbReference>
<dbReference type="SUPFAM" id="SSF49879">
    <property type="entry name" value="SMAD/FHA domain"/>
    <property type="match status" value="1"/>
</dbReference>
<keyword evidence="1" id="KW-0597">Phosphoprotein</keyword>
<organism evidence="3 4">
    <name type="scientific">Streptomyces klenkii</name>
    <dbReference type="NCBI Taxonomy" id="1420899"/>
    <lineage>
        <taxon>Bacteria</taxon>
        <taxon>Bacillati</taxon>
        <taxon>Actinomycetota</taxon>
        <taxon>Actinomycetes</taxon>
        <taxon>Kitasatosporales</taxon>
        <taxon>Streptomycetaceae</taxon>
        <taxon>Streptomyces</taxon>
    </lineage>
</organism>
<dbReference type="EMBL" id="RBAM01000010">
    <property type="protein sequence ID" value="RKN65791.1"/>
    <property type="molecule type" value="Genomic_DNA"/>
</dbReference>
<protein>
    <submittedName>
        <fullName evidence="3">FHA domain-containing protein</fullName>
    </submittedName>
</protein>
<dbReference type="OrthoDB" id="151099at2"/>
<evidence type="ECO:0000313" key="4">
    <source>
        <dbReference type="Proteomes" id="UP000270343"/>
    </source>
</evidence>
<gene>
    <name evidence="3" type="ORF">D7231_23495</name>
</gene>